<keyword evidence="8" id="KW-1185">Reference proteome</keyword>
<protein>
    <recommendedName>
        <fullName evidence="2">site-specific DNA-methyltransferase (adenine-specific)</fullName>
        <ecNumber evidence="2">2.1.1.72</ecNumber>
    </recommendedName>
</protein>
<dbReference type="PIRSF" id="PIRSF000398">
    <property type="entry name" value="M_m6A_EcoRV"/>
    <property type="match status" value="1"/>
</dbReference>
<keyword evidence="4" id="KW-0808">Transferase</keyword>
<dbReference type="InterPro" id="IPR023095">
    <property type="entry name" value="Ade_MeTrfase_dom_2"/>
</dbReference>
<evidence type="ECO:0000256" key="6">
    <source>
        <dbReference type="ARBA" id="ARBA00047942"/>
    </source>
</evidence>
<reference evidence="7 8" key="1">
    <citation type="submission" date="2014-02" db="EMBL/GenBank/DDBJ databases">
        <title>Plasmidome dynamics in the species complex Clostridium novyi sensu lato converts strains of independent lineages into distinctly different pathogens.</title>
        <authorList>
            <person name="Skarin H."/>
            <person name="Segerman B."/>
        </authorList>
    </citation>
    <scope>NUCLEOTIDE SEQUENCE [LARGE SCALE GENOMIC DNA]</scope>
    <source>
        <strain evidence="7 8">NCTC 9693</strain>
    </source>
</reference>
<evidence type="ECO:0000256" key="5">
    <source>
        <dbReference type="ARBA" id="ARBA00022691"/>
    </source>
</evidence>
<dbReference type="Gene3D" id="1.10.1020.10">
    <property type="entry name" value="Adenine-specific Methyltransferase, Domain 2"/>
    <property type="match status" value="1"/>
</dbReference>
<evidence type="ECO:0000256" key="2">
    <source>
        <dbReference type="ARBA" id="ARBA00011900"/>
    </source>
</evidence>
<dbReference type="EMBL" id="JENX01000109">
    <property type="protein sequence ID" value="KEI15470.1"/>
    <property type="molecule type" value="Genomic_DNA"/>
</dbReference>
<name>A0ABR4TCH6_CLOHA</name>
<dbReference type="Proteomes" id="UP000027937">
    <property type="component" value="Unassembled WGS sequence"/>
</dbReference>
<gene>
    <name evidence="7" type="ORF">Z960_00610</name>
</gene>
<evidence type="ECO:0000256" key="4">
    <source>
        <dbReference type="ARBA" id="ARBA00022679"/>
    </source>
</evidence>
<dbReference type="InterPro" id="IPR012327">
    <property type="entry name" value="MeTrfase_D12"/>
</dbReference>
<dbReference type="GO" id="GO:0032259">
    <property type="term" value="P:methylation"/>
    <property type="evidence" value="ECO:0007669"/>
    <property type="project" value="UniProtKB-KW"/>
</dbReference>
<evidence type="ECO:0000256" key="1">
    <source>
        <dbReference type="ARBA" id="ARBA00006594"/>
    </source>
</evidence>
<dbReference type="GO" id="GO:0008168">
    <property type="term" value="F:methyltransferase activity"/>
    <property type="evidence" value="ECO:0007669"/>
    <property type="project" value="UniProtKB-KW"/>
</dbReference>
<dbReference type="Gene3D" id="3.40.50.150">
    <property type="entry name" value="Vaccinia Virus protein VP39"/>
    <property type="match status" value="1"/>
</dbReference>
<organism evidence="7 8">
    <name type="scientific">Clostridium haemolyticum NCTC 9693</name>
    <dbReference type="NCBI Taxonomy" id="1443114"/>
    <lineage>
        <taxon>Bacteria</taxon>
        <taxon>Bacillati</taxon>
        <taxon>Bacillota</taxon>
        <taxon>Clostridia</taxon>
        <taxon>Eubacteriales</taxon>
        <taxon>Clostridiaceae</taxon>
        <taxon>Clostridium</taxon>
    </lineage>
</organism>
<sequence length="294" mass="34374">MAVKIYSPLRYPGGKSRLSKYVEELIDLKKLNNSTYVEPFCGGAAVALYLLINGHVQNIIINDYDKSIYAFWYSVLNHCTELVNKIKDTNINIDEWHKQKKIQNNKDISNLLELGFSTLFLNRTNRSGILKAGVIGGLKQEGNYKLDCRFNKKDIIDKIELISKHRSNIEVYNLDTKDFINEVIEKKLCKKAFIFFDPPYYKKGACLYTNFYKHNDHITLANKIKKIKYHSWIVTYDNINTIKNMYKGYLKEEYKLNYSAGKNYDGEEVIIYSKTLSSVKNQFKFSIYKYCKKA</sequence>
<dbReference type="SUPFAM" id="SSF53335">
    <property type="entry name" value="S-adenosyl-L-methionine-dependent methyltransferases"/>
    <property type="match status" value="1"/>
</dbReference>
<evidence type="ECO:0000313" key="7">
    <source>
        <dbReference type="EMBL" id="KEI15470.1"/>
    </source>
</evidence>
<keyword evidence="5" id="KW-0949">S-adenosyl-L-methionine</keyword>
<dbReference type="PRINTS" id="PR00505">
    <property type="entry name" value="D12N6MTFRASE"/>
</dbReference>
<dbReference type="RefSeq" id="WP_039229847.1">
    <property type="nucleotide sequence ID" value="NZ_JENX01000109.1"/>
</dbReference>
<evidence type="ECO:0000313" key="8">
    <source>
        <dbReference type="Proteomes" id="UP000027937"/>
    </source>
</evidence>
<comment type="catalytic activity">
    <reaction evidence="6">
        <text>a 2'-deoxyadenosine in DNA + S-adenosyl-L-methionine = an N(6)-methyl-2'-deoxyadenosine in DNA + S-adenosyl-L-homocysteine + H(+)</text>
        <dbReference type="Rhea" id="RHEA:15197"/>
        <dbReference type="Rhea" id="RHEA-COMP:12418"/>
        <dbReference type="Rhea" id="RHEA-COMP:12419"/>
        <dbReference type="ChEBI" id="CHEBI:15378"/>
        <dbReference type="ChEBI" id="CHEBI:57856"/>
        <dbReference type="ChEBI" id="CHEBI:59789"/>
        <dbReference type="ChEBI" id="CHEBI:90615"/>
        <dbReference type="ChEBI" id="CHEBI:90616"/>
        <dbReference type="EC" id="2.1.1.72"/>
    </reaction>
</comment>
<proteinExistence type="inferred from homology"/>
<dbReference type="EC" id="2.1.1.72" evidence="2"/>
<dbReference type="InterPro" id="IPR029063">
    <property type="entry name" value="SAM-dependent_MTases_sf"/>
</dbReference>
<keyword evidence="3 7" id="KW-0489">Methyltransferase</keyword>
<comment type="caution">
    <text evidence="7">The sequence shown here is derived from an EMBL/GenBank/DDBJ whole genome shotgun (WGS) entry which is preliminary data.</text>
</comment>
<evidence type="ECO:0000256" key="3">
    <source>
        <dbReference type="ARBA" id="ARBA00022603"/>
    </source>
</evidence>
<comment type="similarity">
    <text evidence="1">Belongs to the N(4)/N(6)-methyltransferase family.</text>
</comment>
<dbReference type="PANTHER" id="PTHR30481">
    <property type="entry name" value="DNA ADENINE METHYLASE"/>
    <property type="match status" value="1"/>
</dbReference>
<dbReference type="Pfam" id="PF02086">
    <property type="entry name" value="MethyltransfD12"/>
    <property type="match status" value="1"/>
</dbReference>
<dbReference type="InterPro" id="IPR012263">
    <property type="entry name" value="M_m6A_EcoRV"/>
</dbReference>
<accession>A0ABR4TCH6</accession>
<dbReference type="PANTHER" id="PTHR30481:SF2">
    <property type="entry name" value="SITE-SPECIFIC DNA-METHYLTRANSFERASE (ADENINE-SPECIFIC)"/>
    <property type="match status" value="1"/>
</dbReference>